<keyword evidence="1" id="KW-0472">Membrane</keyword>
<feature type="transmembrane region" description="Helical" evidence="1">
    <location>
        <begin position="241"/>
        <end position="259"/>
    </location>
</feature>
<keyword evidence="1" id="KW-1133">Transmembrane helix</keyword>
<keyword evidence="3" id="KW-1185">Reference proteome</keyword>
<dbReference type="EMBL" id="JPYA02000001">
    <property type="protein sequence ID" value="MEB3750257.1"/>
    <property type="molecule type" value="Genomic_DNA"/>
</dbReference>
<proteinExistence type="predicted"/>
<evidence type="ECO:0000313" key="3">
    <source>
        <dbReference type="Proteomes" id="UP000029267"/>
    </source>
</evidence>
<dbReference type="Proteomes" id="UP000029267">
    <property type="component" value="Unassembled WGS sequence"/>
</dbReference>
<feature type="transmembrane region" description="Helical" evidence="1">
    <location>
        <begin position="18"/>
        <end position="40"/>
    </location>
</feature>
<reference evidence="2 3" key="1">
    <citation type="journal article" date="2014" name="Genome Announc.">
        <title>Draft Genome Sequence of Geobacillus icigianus Strain G1w1T Isolated from Hot Springs in the Valley of Geysers, Kamchatka (Russian Federation).</title>
        <authorList>
            <person name="Bryanskaya A.V."/>
            <person name="Rozanov A.S."/>
            <person name="Logacheva M.D."/>
            <person name="Kotenko A.V."/>
            <person name="Peltek S.E."/>
        </authorList>
    </citation>
    <scope>NUCLEOTIDE SEQUENCE [LARGE SCALE GENOMIC DNA]</scope>
    <source>
        <strain evidence="2 3">G1w1</strain>
    </source>
</reference>
<evidence type="ECO:0008006" key="4">
    <source>
        <dbReference type="Google" id="ProtNLM"/>
    </source>
</evidence>
<protein>
    <recommendedName>
        <fullName evidence="4">Extracellular protein</fullName>
    </recommendedName>
</protein>
<organism evidence="2 3">
    <name type="scientific">Geobacillus icigianus</name>
    <dbReference type="NCBI Taxonomy" id="1430331"/>
    <lineage>
        <taxon>Bacteria</taxon>
        <taxon>Bacillati</taxon>
        <taxon>Bacillota</taxon>
        <taxon>Bacilli</taxon>
        <taxon>Bacillales</taxon>
        <taxon>Anoxybacillaceae</taxon>
        <taxon>Geobacillus</taxon>
    </lineage>
</organism>
<name>A0ABU6BEK3_9BACL</name>
<keyword evidence="1" id="KW-0812">Transmembrane</keyword>
<evidence type="ECO:0000256" key="1">
    <source>
        <dbReference type="SAM" id="Phobius"/>
    </source>
</evidence>
<sequence length="265" mass="30170">MIIISLDGRNEKVKRPRFFFYIAMIVIFNLIPLNVFAYSYGDPNKEAVAEAYKQMKEKLNEEPPNFAAAKEIFETVKEEIDMHMGPEPAKAVLKALEAKDRQAVTENMEKILVLNIARRLDNIEKNFDQYDTSKRLLAKAFATYEALSPIIQGKDAALDKQLRTEFDNALQSLGNPGLFGVGEKKSDINAFKKSKETILTTLQKQFGLKSLEVGHFSESATEKPDEVKKKEWTDLSNSKNWVPLIVIVAIIIGAGWIYVRRRKRI</sequence>
<accession>A0ABU6BEK3</accession>
<comment type="caution">
    <text evidence="2">The sequence shown here is derived from an EMBL/GenBank/DDBJ whole genome shotgun (WGS) entry which is preliminary data.</text>
</comment>
<evidence type="ECO:0000313" key="2">
    <source>
        <dbReference type="EMBL" id="MEB3750257.1"/>
    </source>
</evidence>
<gene>
    <name evidence="2" type="ORF">EP10_001096</name>
</gene>